<sequence>MYQRTKTCQLTKMCQRIKVYQRTKKYQRKSKFTKLGIMLGTSLLTIAATTNSYAEGYPERPIGVMVAYNPGGATDFQARIATLASAKMKDDKPISIGQPIYVTNKPGAGGRKGWNWFADKAPKDGYMMAAYNVPHFIAQSIVYDTKYNINNLEPVGNWGADPAVLIVGKDSPFNTVADLVAFAKENPGKITVSGAGKFVGHHIAHLQLAKAAGIDIKYVPGKGGVGAMKLVKGGQVKAGFNNLSDAARASEDIKILAVADLERHSFLPDVPTLKESGIDVDNSSVNFRGLMVPKGTPQDVIDYLAKSVPVMFEDSKTIGKMKQTNSPVKIMSRDEVVAMWAERQTALSALLEGLK</sequence>
<gene>
    <name evidence="2" type="ORF">EV695_1685</name>
</gene>
<reference evidence="2 3" key="1">
    <citation type="submission" date="2019-03" db="EMBL/GenBank/DDBJ databases">
        <title>Genomic Encyclopedia of Type Strains, Phase IV (KMG-IV): sequencing the most valuable type-strain genomes for metagenomic binning, comparative biology and taxonomic classification.</title>
        <authorList>
            <person name="Goeker M."/>
        </authorList>
    </citation>
    <scope>NUCLEOTIDE SEQUENCE [LARGE SCALE GENOMIC DNA]</scope>
    <source>
        <strain evidence="2 3">DSM 24830</strain>
    </source>
</reference>
<evidence type="ECO:0000313" key="2">
    <source>
        <dbReference type="EMBL" id="TCJ87182.1"/>
    </source>
</evidence>
<keyword evidence="2" id="KW-0675">Receptor</keyword>
<keyword evidence="3" id="KW-1185">Reference proteome</keyword>
<organism evidence="2 3">
    <name type="scientific">Cocleimonas flava</name>
    <dbReference type="NCBI Taxonomy" id="634765"/>
    <lineage>
        <taxon>Bacteria</taxon>
        <taxon>Pseudomonadati</taxon>
        <taxon>Pseudomonadota</taxon>
        <taxon>Gammaproteobacteria</taxon>
        <taxon>Thiotrichales</taxon>
        <taxon>Thiotrichaceae</taxon>
        <taxon>Cocleimonas</taxon>
    </lineage>
</organism>
<accession>A0A4R1F3M4</accession>
<dbReference type="AlphaFoldDB" id="A0A4R1F3M4"/>
<evidence type="ECO:0000256" key="1">
    <source>
        <dbReference type="ARBA" id="ARBA00006987"/>
    </source>
</evidence>
<comment type="similarity">
    <text evidence="1">Belongs to the UPF0065 (bug) family.</text>
</comment>
<dbReference type="Proteomes" id="UP000294887">
    <property type="component" value="Unassembled WGS sequence"/>
</dbReference>
<dbReference type="SUPFAM" id="SSF53850">
    <property type="entry name" value="Periplasmic binding protein-like II"/>
    <property type="match status" value="1"/>
</dbReference>
<dbReference type="Gene3D" id="3.40.190.10">
    <property type="entry name" value="Periplasmic binding protein-like II"/>
    <property type="match status" value="1"/>
</dbReference>
<dbReference type="Pfam" id="PF03401">
    <property type="entry name" value="TctC"/>
    <property type="match status" value="1"/>
</dbReference>
<comment type="caution">
    <text evidence="2">The sequence shown here is derived from an EMBL/GenBank/DDBJ whole genome shotgun (WGS) entry which is preliminary data.</text>
</comment>
<dbReference type="PIRSF" id="PIRSF017082">
    <property type="entry name" value="YflP"/>
    <property type="match status" value="1"/>
</dbReference>
<protein>
    <submittedName>
        <fullName evidence="2">Tripartite-type tricarboxylate transporter receptor subunit TctC</fullName>
    </submittedName>
</protein>
<evidence type="ECO:0000313" key="3">
    <source>
        <dbReference type="Proteomes" id="UP000294887"/>
    </source>
</evidence>
<proteinExistence type="inferred from homology"/>
<dbReference type="Gene3D" id="3.40.190.150">
    <property type="entry name" value="Bordetella uptake gene, domain 1"/>
    <property type="match status" value="1"/>
</dbReference>
<dbReference type="PANTHER" id="PTHR42928:SF5">
    <property type="entry name" value="BLR1237 PROTEIN"/>
    <property type="match status" value="1"/>
</dbReference>
<dbReference type="CDD" id="cd07012">
    <property type="entry name" value="PBP2_Bug_TTT"/>
    <property type="match status" value="1"/>
</dbReference>
<dbReference type="PANTHER" id="PTHR42928">
    <property type="entry name" value="TRICARBOXYLATE-BINDING PROTEIN"/>
    <property type="match status" value="1"/>
</dbReference>
<name>A0A4R1F3M4_9GAMM</name>
<dbReference type="InterPro" id="IPR042100">
    <property type="entry name" value="Bug_dom1"/>
</dbReference>
<dbReference type="InterPro" id="IPR005064">
    <property type="entry name" value="BUG"/>
</dbReference>
<dbReference type="EMBL" id="SMFQ01000003">
    <property type="protein sequence ID" value="TCJ87182.1"/>
    <property type="molecule type" value="Genomic_DNA"/>
</dbReference>